<keyword evidence="2" id="KW-1185">Reference proteome</keyword>
<sequence>MFDHQRINHLALPSVLLNERSRLPKVSDIYFAATDSEGVLYIGLSGSFETPEAALAAGIEEVKTI</sequence>
<dbReference type="Proteomes" id="UP000232003">
    <property type="component" value="Chromosome"/>
</dbReference>
<evidence type="ECO:0000313" key="1">
    <source>
        <dbReference type="EMBL" id="AUB37461.1"/>
    </source>
</evidence>
<dbReference type="AlphaFoldDB" id="A0A2K8SPV7"/>
<accession>A0A2K8SPV7</accession>
<reference evidence="1 2" key="1">
    <citation type="submission" date="2017-11" db="EMBL/GenBank/DDBJ databases">
        <title>Complete genome of a free-living desiccation-tolerant cyanobacterium and its photosynthetic adaptation to extreme terrestrial habitat.</title>
        <authorList>
            <person name="Shang J."/>
        </authorList>
    </citation>
    <scope>NUCLEOTIDE SEQUENCE [LARGE SCALE GENOMIC DNA]</scope>
    <source>
        <strain evidence="1 2">CCNUN1</strain>
    </source>
</reference>
<organism evidence="1 2">
    <name type="scientific">Nostoc flagelliforme CCNUN1</name>
    <dbReference type="NCBI Taxonomy" id="2038116"/>
    <lineage>
        <taxon>Bacteria</taxon>
        <taxon>Bacillati</taxon>
        <taxon>Cyanobacteriota</taxon>
        <taxon>Cyanophyceae</taxon>
        <taxon>Nostocales</taxon>
        <taxon>Nostocaceae</taxon>
        <taxon>Nostoc</taxon>
    </lineage>
</organism>
<proteinExistence type="predicted"/>
<dbReference type="KEGG" id="nfl:COO91_03406"/>
<gene>
    <name evidence="1" type="ORF">COO91_03406</name>
</gene>
<evidence type="ECO:0000313" key="2">
    <source>
        <dbReference type="Proteomes" id="UP000232003"/>
    </source>
</evidence>
<protein>
    <submittedName>
        <fullName evidence="1">Uncharacterized protein</fullName>
    </submittedName>
</protein>
<dbReference type="EMBL" id="CP024785">
    <property type="protein sequence ID" value="AUB37461.1"/>
    <property type="molecule type" value="Genomic_DNA"/>
</dbReference>
<name>A0A2K8SPV7_9NOSO</name>